<feature type="region of interest" description="Disordered" evidence="2">
    <location>
        <begin position="1"/>
        <end position="158"/>
    </location>
</feature>
<keyword evidence="1" id="KW-0175">Coiled coil</keyword>
<feature type="coiled-coil region" evidence="1">
    <location>
        <begin position="166"/>
        <end position="228"/>
    </location>
</feature>
<protein>
    <submittedName>
        <fullName evidence="5">Uncharacterized protein isoform X1</fullName>
    </submittedName>
</protein>
<dbReference type="SMART" id="SM01025">
    <property type="entry name" value="BEN"/>
    <property type="match status" value="1"/>
</dbReference>
<evidence type="ECO:0000259" key="3">
    <source>
        <dbReference type="PROSITE" id="PS51457"/>
    </source>
</evidence>
<dbReference type="InterPro" id="IPR018379">
    <property type="entry name" value="BEN_domain"/>
</dbReference>
<feature type="domain" description="BEN" evidence="3">
    <location>
        <begin position="366"/>
        <end position="464"/>
    </location>
</feature>
<accession>A0ABM4FTB5</accession>
<reference evidence="5" key="1">
    <citation type="submission" date="2025-08" db="UniProtKB">
        <authorList>
            <consortium name="RefSeq"/>
        </authorList>
    </citation>
    <scope>IDENTIFICATION</scope>
    <source>
        <tissue evidence="5">Blood</tissue>
    </source>
</reference>
<dbReference type="PROSITE" id="PS51457">
    <property type="entry name" value="BEN"/>
    <property type="match status" value="1"/>
</dbReference>
<gene>
    <name evidence="5" type="primary">LOC136994397</name>
</gene>
<dbReference type="GeneID" id="136994397"/>
<dbReference type="Proteomes" id="UP001652627">
    <property type="component" value="Chromosome 28"/>
</dbReference>
<evidence type="ECO:0000256" key="2">
    <source>
        <dbReference type="SAM" id="MobiDB-lite"/>
    </source>
</evidence>
<name>A0ABM4FTB5_9AVES</name>
<dbReference type="RefSeq" id="XP_067168192.1">
    <property type="nucleotide sequence ID" value="XM_067312091.1"/>
</dbReference>
<evidence type="ECO:0000313" key="4">
    <source>
        <dbReference type="Proteomes" id="UP001652627"/>
    </source>
</evidence>
<proteinExistence type="predicted"/>
<organism evidence="4 5">
    <name type="scientific">Apteryx mantelli</name>
    <name type="common">North Island brown kiwi</name>
    <dbReference type="NCBI Taxonomy" id="2696672"/>
    <lineage>
        <taxon>Eukaryota</taxon>
        <taxon>Metazoa</taxon>
        <taxon>Chordata</taxon>
        <taxon>Craniata</taxon>
        <taxon>Vertebrata</taxon>
        <taxon>Euteleostomi</taxon>
        <taxon>Archelosauria</taxon>
        <taxon>Archosauria</taxon>
        <taxon>Dinosauria</taxon>
        <taxon>Saurischia</taxon>
        <taxon>Theropoda</taxon>
        <taxon>Coelurosauria</taxon>
        <taxon>Aves</taxon>
        <taxon>Palaeognathae</taxon>
        <taxon>Apterygiformes</taxon>
        <taxon>Apterygidae</taxon>
        <taxon>Apteryx</taxon>
    </lineage>
</organism>
<keyword evidence="4" id="KW-1185">Reference proteome</keyword>
<evidence type="ECO:0000313" key="5">
    <source>
        <dbReference type="RefSeq" id="XP_067168192.1"/>
    </source>
</evidence>
<dbReference type="Gene3D" id="1.10.10.2590">
    <property type="entry name" value="BEN domain"/>
    <property type="match status" value="1"/>
</dbReference>
<feature type="compositionally biased region" description="Basic and acidic residues" evidence="2">
    <location>
        <begin position="12"/>
        <end position="24"/>
    </location>
</feature>
<evidence type="ECO:0000256" key="1">
    <source>
        <dbReference type="SAM" id="Coils"/>
    </source>
</evidence>
<sequence>MGRRPKRAPSQWERRRGRCPETRKWCQGCKQAHGGALKGRPCLGRAPEGSRALTPMADGGAEPGAARDPQPEGRRPGGRSRYPRAQDPAPGPGHGRTPLRPEDAAGRKRARLCPGARASPSRPRVPDSPREPPWPGPQPLVASVSATTASPGAGAEGWTPRGARLAGLYAELLRELEAQAAELRQALALRDEAAARRDRRLRELELENRQLKSHIRRLEEENDLLSAGAGPGAPAAATPRTLLASGSSCIGVSDSNVQFLKGLVGLLESGAAAQVGGLQPFSGPWEQGCAPANVPRSPPARRLRAGLPGGFAPCLGTEEGAGSPAALTDTACLWEEGGRDTLPDGTPLWASPVEENGRPKLELVPNSGVYITHPQLDDLSQVSTDKPKLMTRRLLDYFFSRETLARSSATGQRIAHNNTTMERPLRLPVAVVNAIKEYVTKMCGRGCNFNAVINSKCGTSRRAVKKMGVKMD</sequence>
<dbReference type="Pfam" id="PF10523">
    <property type="entry name" value="BEN"/>
    <property type="match status" value="1"/>
</dbReference>